<protein>
    <recommendedName>
        <fullName evidence="6">Terpene synthase</fullName>
        <ecNumber evidence="6">4.2.3.-</ecNumber>
    </recommendedName>
</protein>
<dbReference type="InParanoid" id="A0A067NBB1"/>
<dbReference type="AlphaFoldDB" id="A0A067NBB1"/>
<dbReference type="EC" id="4.2.3.-" evidence="6"/>
<evidence type="ECO:0000256" key="1">
    <source>
        <dbReference type="ARBA" id="ARBA00001946"/>
    </source>
</evidence>
<dbReference type="GO" id="GO:0046872">
    <property type="term" value="F:metal ion binding"/>
    <property type="evidence" value="ECO:0007669"/>
    <property type="project" value="UniProtKB-KW"/>
</dbReference>
<dbReference type="OrthoDB" id="2861623at2759"/>
<dbReference type="InterPro" id="IPR008949">
    <property type="entry name" value="Isoprenoid_synthase_dom_sf"/>
</dbReference>
<evidence type="ECO:0000313" key="8">
    <source>
        <dbReference type="Proteomes" id="UP000027073"/>
    </source>
</evidence>
<evidence type="ECO:0000256" key="6">
    <source>
        <dbReference type="RuleBase" id="RU366034"/>
    </source>
</evidence>
<evidence type="ECO:0000256" key="4">
    <source>
        <dbReference type="ARBA" id="ARBA00022842"/>
    </source>
</evidence>
<sequence>MSTLISPDHFILPDLVSDCTYPLRVNDNCEEVARVSEQWLLDMANHSERKRRAFLGLKAGELTAACYPDADAFHLRVCVDFMNYLFNLDDWLDEFDVEGTHGMHDCCIGAMRDPLNFETDKRAGIMTKSFFSRFIETGGPGCTERFIHTMDLFFKAVAVQAADREKDVIPDFESYITIRRDTSGCKPCFALIEYASRIDLPDEVAEHPLIRSMEEATNDLVTWSNDLFSYNVEQSRGDTHNMIPVIMHQRDLNLQEAVEYVGALCKSSIQRFETDRKNLPTWGPEIDRDVAVYVEGLQNWIVGSLHWSFDSERYFGTSGLEVKQQRIVKLLPKVSS</sequence>
<proteinExistence type="inferred from homology"/>
<evidence type="ECO:0000313" key="7">
    <source>
        <dbReference type="EMBL" id="KDQ25144.1"/>
    </source>
</evidence>
<keyword evidence="5 6" id="KW-0456">Lyase</keyword>
<accession>A0A067NBB1</accession>
<keyword evidence="4 6" id="KW-0460">Magnesium</keyword>
<dbReference type="HOGENOM" id="CLU_042538_2_1_1"/>
<dbReference type="Pfam" id="PF19086">
    <property type="entry name" value="Terpene_syn_C_2"/>
    <property type="match status" value="1"/>
</dbReference>
<reference evidence="8" key="1">
    <citation type="journal article" date="2014" name="Proc. Natl. Acad. Sci. U.S.A.">
        <title>Extensive sampling of basidiomycete genomes demonstrates inadequacy of the white-rot/brown-rot paradigm for wood decay fungi.</title>
        <authorList>
            <person name="Riley R."/>
            <person name="Salamov A.A."/>
            <person name="Brown D.W."/>
            <person name="Nagy L.G."/>
            <person name="Floudas D."/>
            <person name="Held B.W."/>
            <person name="Levasseur A."/>
            <person name="Lombard V."/>
            <person name="Morin E."/>
            <person name="Otillar R."/>
            <person name="Lindquist E.A."/>
            <person name="Sun H."/>
            <person name="LaButti K.M."/>
            <person name="Schmutz J."/>
            <person name="Jabbour D."/>
            <person name="Luo H."/>
            <person name="Baker S.E."/>
            <person name="Pisabarro A.G."/>
            <person name="Walton J.D."/>
            <person name="Blanchette R.A."/>
            <person name="Henrissat B."/>
            <person name="Martin F."/>
            <person name="Cullen D."/>
            <person name="Hibbett D.S."/>
            <person name="Grigoriev I.V."/>
        </authorList>
    </citation>
    <scope>NUCLEOTIDE SEQUENCE [LARGE SCALE GENOMIC DNA]</scope>
    <source>
        <strain evidence="8">PC15</strain>
    </source>
</reference>
<comment type="similarity">
    <text evidence="2 6">Belongs to the terpene synthase family.</text>
</comment>
<evidence type="ECO:0000256" key="3">
    <source>
        <dbReference type="ARBA" id="ARBA00022723"/>
    </source>
</evidence>
<dbReference type="InterPro" id="IPR034686">
    <property type="entry name" value="Terpene_cyclase-like_2"/>
</dbReference>
<dbReference type="Proteomes" id="UP000027073">
    <property type="component" value="Unassembled WGS sequence"/>
</dbReference>
<name>A0A067NBB1_PLEO1</name>
<dbReference type="STRING" id="1137138.A0A067NBB1"/>
<dbReference type="EMBL" id="KL198011">
    <property type="protein sequence ID" value="KDQ25144.1"/>
    <property type="molecule type" value="Genomic_DNA"/>
</dbReference>
<keyword evidence="3 6" id="KW-0479">Metal-binding</keyword>
<comment type="cofactor">
    <cofactor evidence="1 6">
        <name>Mg(2+)</name>
        <dbReference type="ChEBI" id="CHEBI:18420"/>
    </cofactor>
</comment>
<dbReference type="GO" id="GO:0008299">
    <property type="term" value="P:isoprenoid biosynthetic process"/>
    <property type="evidence" value="ECO:0007669"/>
    <property type="project" value="UniProtKB-ARBA"/>
</dbReference>
<dbReference type="GO" id="GO:0010333">
    <property type="term" value="F:terpene synthase activity"/>
    <property type="evidence" value="ECO:0007669"/>
    <property type="project" value="InterPro"/>
</dbReference>
<dbReference type="PANTHER" id="PTHR35201">
    <property type="entry name" value="TERPENE SYNTHASE"/>
    <property type="match status" value="1"/>
</dbReference>
<dbReference type="PANTHER" id="PTHR35201:SF4">
    <property type="entry name" value="BETA-PINACENE SYNTHASE-RELATED"/>
    <property type="match status" value="1"/>
</dbReference>
<gene>
    <name evidence="7" type="ORF">PLEOSDRAFT_33594</name>
</gene>
<evidence type="ECO:0000256" key="5">
    <source>
        <dbReference type="ARBA" id="ARBA00023239"/>
    </source>
</evidence>
<evidence type="ECO:0000256" key="2">
    <source>
        <dbReference type="ARBA" id="ARBA00006333"/>
    </source>
</evidence>
<dbReference type="SFLD" id="SFLDS00005">
    <property type="entry name" value="Isoprenoid_Synthase_Type_I"/>
    <property type="match status" value="1"/>
</dbReference>
<dbReference type="SUPFAM" id="SSF48576">
    <property type="entry name" value="Terpenoid synthases"/>
    <property type="match status" value="1"/>
</dbReference>
<dbReference type="Gene3D" id="1.10.600.10">
    <property type="entry name" value="Farnesyl Diphosphate Synthase"/>
    <property type="match status" value="1"/>
</dbReference>
<organism evidence="7 8">
    <name type="scientific">Pleurotus ostreatus (strain PC15)</name>
    <name type="common">Oyster mushroom</name>
    <dbReference type="NCBI Taxonomy" id="1137138"/>
    <lineage>
        <taxon>Eukaryota</taxon>
        <taxon>Fungi</taxon>
        <taxon>Dikarya</taxon>
        <taxon>Basidiomycota</taxon>
        <taxon>Agaricomycotina</taxon>
        <taxon>Agaricomycetes</taxon>
        <taxon>Agaricomycetidae</taxon>
        <taxon>Agaricales</taxon>
        <taxon>Pleurotineae</taxon>
        <taxon>Pleurotaceae</taxon>
        <taxon>Pleurotus</taxon>
    </lineage>
</organism>
<dbReference type="SFLD" id="SFLDG01020">
    <property type="entry name" value="Terpene_Cyclase_Like_2"/>
    <property type="match status" value="1"/>
</dbReference>